<name>A0A5B9MGQ0_9BACT</name>
<gene>
    <name evidence="1" type="ORF">Mal15_44190</name>
</gene>
<reference evidence="1 2" key="1">
    <citation type="submission" date="2019-02" db="EMBL/GenBank/DDBJ databases">
        <title>Planctomycetal bacteria perform biofilm scaping via a novel small molecule.</title>
        <authorList>
            <person name="Jeske O."/>
            <person name="Boedeker C."/>
            <person name="Wiegand S."/>
            <person name="Breitling P."/>
            <person name="Kallscheuer N."/>
            <person name="Jogler M."/>
            <person name="Rohde M."/>
            <person name="Petersen J."/>
            <person name="Medema M.H."/>
            <person name="Surup F."/>
            <person name="Jogler C."/>
        </authorList>
    </citation>
    <scope>NUCLEOTIDE SEQUENCE [LARGE SCALE GENOMIC DNA]</scope>
    <source>
        <strain evidence="1 2">Mal15</strain>
    </source>
</reference>
<dbReference type="EMBL" id="CP036264">
    <property type="protein sequence ID" value="QEG00349.1"/>
    <property type="molecule type" value="Genomic_DNA"/>
</dbReference>
<dbReference type="KEGG" id="smam:Mal15_44190"/>
<accession>A0A5B9MGQ0</accession>
<protein>
    <submittedName>
        <fullName evidence="1">Uncharacterized protein</fullName>
    </submittedName>
</protein>
<dbReference type="AlphaFoldDB" id="A0A5B9MGQ0"/>
<proteinExistence type="predicted"/>
<evidence type="ECO:0000313" key="2">
    <source>
        <dbReference type="Proteomes" id="UP000321353"/>
    </source>
</evidence>
<organism evidence="1 2">
    <name type="scientific">Stieleria maiorica</name>
    <dbReference type="NCBI Taxonomy" id="2795974"/>
    <lineage>
        <taxon>Bacteria</taxon>
        <taxon>Pseudomonadati</taxon>
        <taxon>Planctomycetota</taxon>
        <taxon>Planctomycetia</taxon>
        <taxon>Pirellulales</taxon>
        <taxon>Pirellulaceae</taxon>
        <taxon>Stieleria</taxon>
    </lineage>
</organism>
<sequence>MDERTAVRLTSDTVIVRITSQFGGRAVFNRHQTSPIIPPGATRDYALPGLAPGKTTKLYVALVSDEQSVVDEIELDVKGGQIYRVAFPVAEAVTHEGETESPSP</sequence>
<keyword evidence="2" id="KW-1185">Reference proteome</keyword>
<evidence type="ECO:0000313" key="1">
    <source>
        <dbReference type="EMBL" id="QEG00349.1"/>
    </source>
</evidence>
<dbReference type="Proteomes" id="UP000321353">
    <property type="component" value="Chromosome"/>
</dbReference>